<dbReference type="SUPFAM" id="SSF53850">
    <property type="entry name" value="Periplasmic binding protein-like II"/>
    <property type="match status" value="1"/>
</dbReference>
<evidence type="ECO:0000256" key="2">
    <source>
        <dbReference type="ARBA" id="ARBA00023015"/>
    </source>
</evidence>
<protein>
    <submittedName>
        <fullName evidence="6">LysR family transcriptional regulator</fullName>
    </submittedName>
</protein>
<dbReference type="Gene3D" id="3.40.190.10">
    <property type="entry name" value="Periplasmic binding protein-like II"/>
    <property type="match status" value="2"/>
</dbReference>
<dbReference type="PRINTS" id="PR00039">
    <property type="entry name" value="HTHLYSR"/>
</dbReference>
<comment type="similarity">
    <text evidence="1">Belongs to the LysR transcriptional regulatory family.</text>
</comment>
<proteinExistence type="inferred from homology"/>
<name>A0A3S0WXB8_9PROT</name>
<evidence type="ECO:0000259" key="5">
    <source>
        <dbReference type="PROSITE" id="PS50931"/>
    </source>
</evidence>
<dbReference type="OrthoDB" id="9804958at2"/>
<gene>
    <name evidence="6" type="ORF">EJ913_20210</name>
</gene>
<organism evidence="6 7">
    <name type="scientific">Azospirillum doebereinerae</name>
    <dbReference type="NCBI Taxonomy" id="92933"/>
    <lineage>
        <taxon>Bacteria</taxon>
        <taxon>Pseudomonadati</taxon>
        <taxon>Pseudomonadota</taxon>
        <taxon>Alphaproteobacteria</taxon>
        <taxon>Rhodospirillales</taxon>
        <taxon>Azospirillaceae</taxon>
        <taxon>Azospirillum</taxon>
    </lineage>
</organism>
<sequence>MPRLPLTALAAFEAAARCGSMTGAAAEIGLTHGAISRQVGDLEKQLGTRLFERTPRGLVLTHAGRDLARACTGGLGRMGEALERIGRDGPQRLRIAAPAAWAALWLLPRLPRFLEGWPGLRVDLDTGNIDRPVEAESGWVVIRYVRGGDDSPDGDTLSDEPLFPVCAPNLAETLRGPADLAALTLLHFHSSPDWSLWRAEAALDGLDSSGGLGFSDSVLVLRAAESGMGIALGRPSLALDSLEAGRLVCPFGPVAPIGDRYVLTAPGPERGRPVSRAFRAWLLSEAGEDARSFRAWVRDRFRGEP</sequence>
<keyword evidence="4" id="KW-0804">Transcription</keyword>
<evidence type="ECO:0000313" key="7">
    <source>
        <dbReference type="Proteomes" id="UP000280346"/>
    </source>
</evidence>
<reference evidence="6 7" key="1">
    <citation type="submission" date="2018-12" db="EMBL/GenBank/DDBJ databases">
        <authorList>
            <person name="Yang Y."/>
        </authorList>
    </citation>
    <scope>NUCLEOTIDE SEQUENCE [LARGE SCALE GENOMIC DNA]</scope>
    <source>
        <strain evidence="6 7">GSF71</strain>
    </source>
</reference>
<evidence type="ECO:0000256" key="1">
    <source>
        <dbReference type="ARBA" id="ARBA00009437"/>
    </source>
</evidence>
<dbReference type="InterPro" id="IPR036390">
    <property type="entry name" value="WH_DNA-bd_sf"/>
</dbReference>
<accession>A0A3S0WXB8</accession>
<dbReference type="PANTHER" id="PTHR30537">
    <property type="entry name" value="HTH-TYPE TRANSCRIPTIONAL REGULATOR"/>
    <property type="match status" value="1"/>
</dbReference>
<keyword evidence="7" id="KW-1185">Reference proteome</keyword>
<dbReference type="AlphaFoldDB" id="A0A3S0WXB8"/>
<dbReference type="PANTHER" id="PTHR30537:SF74">
    <property type="entry name" value="HTH-TYPE TRANSCRIPTIONAL REGULATOR TRPI"/>
    <property type="match status" value="1"/>
</dbReference>
<dbReference type="Pfam" id="PF00126">
    <property type="entry name" value="HTH_1"/>
    <property type="match status" value="1"/>
</dbReference>
<evidence type="ECO:0000256" key="3">
    <source>
        <dbReference type="ARBA" id="ARBA00023125"/>
    </source>
</evidence>
<dbReference type="PROSITE" id="PS50931">
    <property type="entry name" value="HTH_LYSR"/>
    <property type="match status" value="1"/>
</dbReference>
<dbReference type="InterPro" id="IPR005119">
    <property type="entry name" value="LysR_subst-bd"/>
</dbReference>
<dbReference type="GO" id="GO:0003700">
    <property type="term" value="F:DNA-binding transcription factor activity"/>
    <property type="evidence" value="ECO:0007669"/>
    <property type="project" value="InterPro"/>
</dbReference>
<dbReference type="Gene3D" id="1.10.10.10">
    <property type="entry name" value="Winged helix-like DNA-binding domain superfamily/Winged helix DNA-binding domain"/>
    <property type="match status" value="1"/>
</dbReference>
<keyword evidence="3" id="KW-0238">DNA-binding</keyword>
<dbReference type="InterPro" id="IPR000847">
    <property type="entry name" value="LysR_HTH_N"/>
</dbReference>
<evidence type="ECO:0000256" key="4">
    <source>
        <dbReference type="ARBA" id="ARBA00023163"/>
    </source>
</evidence>
<comment type="caution">
    <text evidence="6">The sequence shown here is derived from an EMBL/GenBank/DDBJ whole genome shotgun (WGS) entry which is preliminary data.</text>
</comment>
<feature type="domain" description="HTH lysR-type" evidence="5">
    <location>
        <begin position="4"/>
        <end position="61"/>
    </location>
</feature>
<dbReference type="Proteomes" id="UP000280346">
    <property type="component" value="Unassembled WGS sequence"/>
</dbReference>
<dbReference type="InterPro" id="IPR058163">
    <property type="entry name" value="LysR-type_TF_proteobact-type"/>
</dbReference>
<dbReference type="RefSeq" id="WP_127001225.1">
    <property type="nucleotide sequence ID" value="NZ_JBNPXW010000015.1"/>
</dbReference>
<dbReference type="Pfam" id="PF03466">
    <property type="entry name" value="LysR_substrate"/>
    <property type="match status" value="1"/>
</dbReference>
<dbReference type="InterPro" id="IPR036388">
    <property type="entry name" value="WH-like_DNA-bd_sf"/>
</dbReference>
<dbReference type="GO" id="GO:0043565">
    <property type="term" value="F:sequence-specific DNA binding"/>
    <property type="evidence" value="ECO:0007669"/>
    <property type="project" value="TreeGrafter"/>
</dbReference>
<keyword evidence="2" id="KW-0805">Transcription regulation</keyword>
<evidence type="ECO:0000313" key="6">
    <source>
        <dbReference type="EMBL" id="RUQ67547.1"/>
    </source>
</evidence>
<dbReference type="GO" id="GO:0006351">
    <property type="term" value="P:DNA-templated transcription"/>
    <property type="evidence" value="ECO:0007669"/>
    <property type="project" value="TreeGrafter"/>
</dbReference>
<dbReference type="SUPFAM" id="SSF46785">
    <property type="entry name" value="Winged helix' DNA-binding domain"/>
    <property type="match status" value="1"/>
</dbReference>
<dbReference type="EMBL" id="RZIJ01000017">
    <property type="protein sequence ID" value="RUQ67547.1"/>
    <property type="molecule type" value="Genomic_DNA"/>
</dbReference>